<proteinExistence type="predicted"/>
<dbReference type="EMBL" id="MPUH01000359">
    <property type="protein sequence ID" value="OMJ81978.1"/>
    <property type="molecule type" value="Genomic_DNA"/>
</dbReference>
<dbReference type="CDD" id="cd00167">
    <property type="entry name" value="SANT"/>
    <property type="match status" value="1"/>
</dbReference>
<dbReference type="InterPro" id="IPR009057">
    <property type="entry name" value="Homeodomain-like_sf"/>
</dbReference>
<feature type="domain" description="Myb-like" evidence="1">
    <location>
        <begin position="5"/>
        <end position="55"/>
    </location>
</feature>
<gene>
    <name evidence="3" type="ORF">SteCoe_17465</name>
</gene>
<protein>
    <submittedName>
        <fullName evidence="3">Uncharacterized protein</fullName>
    </submittedName>
</protein>
<sequence>MSYLKKTIYQGRWSAKENELFNRILLSGNNNWYEISAAVMTRTPAQCRAHYQKSQISSRIRLIKEKALNKPINPISIQSPNEKSLQFCLATAESTPEIDGKEIFEMQKIQETSKFQEVLEDELLFLAFESGNEEIYDYVNF</sequence>
<comment type="caution">
    <text evidence="3">The sequence shown here is derived from an EMBL/GenBank/DDBJ whole genome shotgun (WGS) entry which is preliminary data.</text>
</comment>
<dbReference type="Proteomes" id="UP000187209">
    <property type="component" value="Unassembled WGS sequence"/>
</dbReference>
<keyword evidence="4" id="KW-1185">Reference proteome</keyword>
<reference evidence="3 4" key="1">
    <citation type="submission" date="2016-11" db="EMBL/GenBank/DDBJ databases">
        <title>The macronuclear genome of Stentor coeruleus: a giant cell with tiny introns.</title>
        <authorList>
            <person name="Slabodnick M."/>
            <person name="Ruby J.G."/>
            <person name="Reiff S.B."/>
            <person name="Swart E.C."/>
            <person name="Gosai S."/>
            <person name="Prabakaran S."/>
            <person name="Witkowska E."/>
            <person name="Larue G.E."/>
            <person name="Fisher S."/>
            <person name="Freeman R.M."/>
            <person name="Gunawardena J."/>
            <person name="Chu W."/>
            <person name="Stover N.A."/>
            <person name="Gregory B.D."/>
            <person name="Nowacki M."/>
            <person name="Derisi J."/>
            <person name="Roy S.W."/>
            <person name="Marshall W.F."/>
            <person name="Sood P."/>
        </authorList>
    </citation>
    <scope>NUCLEOTIDE SEQUENCE [LARGE SCALE GENOMIC DNA]</scope>
    <source>
        <strain evidence="3">WM001</strain>
    </source>
</reference>
<evidence type="ECO:0000313" key="3">
    <source>
        <dbReference type="EMBL" id="OMJ81978.1"/>
    </source>
</evidence>
<dbReference type="InterPro" id="IPR001005">
    <property type="entry name" value="SANT/Myb"/>
</dbReference>
<evidence type="ECO:0000259" key="2">
    <source>
        <dbReference type="PROSITE" id="PS51293"/>
    </source>
</evidence>
<dbReference type="PROSITE" id="PS50090">
    <property type="entry name" value="MYB_LIKE"/>
    <property type="match status" value="1"/>
</dbReference>
<dbReference type="Pfam" id="PF00249">
    <property type="entry name" value="Myb_DNA-binding"/>
    <property type="match status" value="1"/>
</dbReference>
<evidence type="ECO:0000259" key="1">
    <source>
        <dbReference type="PROSITE" id="PS50090"/>
    </source>
</evidence>
<dbReference type="AlphaFoldDB" id="A0A1R2BYV6"/>
<dbReference type="PROSITE" id="PS51293">
    <property type="entry name" value="SANT"/>
    <property type="match status" value="1"/>
</dbReference>
<accession>A0A1R2BYV6</accession>
<dbReference type="Gene3D" id="1.10.10.60">
    <property type="entry name" value="Homeodomain-like"/>
    <property type="match status" value="1"/>
</dbReference>
<name>A0A1R2BYV6_9CILI</name>
<dbReference type="SUPFAM" id="SSF46689">
    <property type="entry name" value="Homeodomain-like"/>
    <property type="match status" value="1"/>
</dbReference>
<organism evidence="3 4">
    <name type="scientific">Stentor coeruleus</name>
    <dbReference type="NCBI Taxonomy" id="5963"/>
    <lineage>
        <taxon>Eukaryota</taxon>
        <taxon>Sar</taxon>
        <taxon>Alveolata</taxon>
        <taxon>Ciliophora</taxon>
        <taxon>Postciliodesmatophora</taxon>
        <taxon>Heterotrichea</taxon>
        <taxon>Heterotrichida</taxon>
        <taxon>Stentoridae</taxon>
        <taxon>Stentor</taxon>
    </lineage>
</organism>
<evidence type="ECO:0000313" key="4">
    <source>
        <dbReference type="Proteomes" id="UP000187209"/>
    </source>
</evidence>
<dbReference type="InterPro" id="IPR017884">
    <property type="entry name" value="SANT_dom"/>
</dbReference>
<feature type="domain" description="SANT" evidence="2">
    <location>
        <begin position="8"/>
        <end position="59"/>
    </location>
</feature>